<dbReference type="SUPFAM" id="SSF55048">
    <property type="entry name" value="Probable ACP-binding domain of malonyl-CoA ACP transacylase"/>
    <property type="match status" value="1"/>
</dbReference>
<dbReference type="Gene3D" id="3.40.366.10">
    <property type="entry name" value="Malonyl-Coenzyme A Acyl Carrier Protein, domain 2"/>
    <property type="match status" value="1"/>
</dbReference>
<dbReference type="GO" id="GO:0004312">
    <property type="term" value="F:fatty acid synthase activity"/>
    <property type="evidence" value="ECO:0007669"/>
    <property type="project" value="TreeGrafter"/>
</dbReference>
<dbReference type="InterPro" id="IPR014043">
    <property type="entry name" value="Acyl_transferase_dom"/>
</dbReference>
<evidence type="ECO:0000259" key="3">
    <source>
        <dbReference type="SMART" id="SM00827"/>
    </source>
</evidence>
<dbReference type="EMBL" id="CAIJEO010000005">
    <property type="protein sequence ID" value="CAD0093937.1"/>
    <property type="molecule type" value="Genomic_DNA"/>
</dbReference>
<evidence type="ECO:0000256" key="2">
    <source>
        <dbReference type="ARBA" id="ARBA00022553"/>
    </source>
</evidence>
<keyword evidence="1" id="KW-0596">Phosphopantetheine</keyword>
<dbReference type="GO" id="GO:0005737">
    <property type="term" value="C:cytoplasm"/>
    <property type="evidence" value="ECO:0007669"/>
    <property type="project" value="TreeGrafter"/>
</dbReference>
<dbReference type="InterPro" id="IPR016036">
    <property type="entry name" value="Malonyl_transacylase_ACP-bd"/>
</dbReference>
<reference evidence="4" key="1">
    <citation type="submission" date="2020-06" db="EMBL/GenBank/DDBJ databases">
        <authorList>
            <person name="Onetto C."/>
        </authorList>
    </citation>
    <scope>NUCLEOTIDE SEQUENCE</scope>
</reference>
<dbReference type="Proteomes" id="UP000714618">
    <property type="component" value="Unassembled WGS sequence"/>
</dbReference>
<dbReference type="PANTHER" id="PTHR43775">
    <property type="entry name" value="FATTY ACID SYNTHASE"/>
    <property type="match status" value="1"/>
</dbReference>
<dbReference type="OrthoDB" id="541883at2759"/>
<evidence type="ECO:0000313" key="4">
    <source>
        <dbReference type="EMBL" id="CAD0093937.1"/>
    </source>
</evidence>
<dbReference type="GO" id="GO:0006633">
    <property type="term" value="P:fatty acid biosynthetic process"/>
    <property type="evidence" value="ECO:0007669"/>
    <property type="project" value="TreeGrafter"/>
</dbReference>
<gene>
    <name evidence="4" type="ORF">AWRI4233_LOCUS4455</name>
</gene>
<comment type="caution">
    <text evidence="4">The sequence shown here is derived from an EMBL/GenBank/DDBJ whole genome shotgun (WGS) entry which is preliminary data.</text>
</comment>
<evidence type="ECO:0000256" key="1">
    <source>
        <dbReference type="ARBA" id="ARBA00022450"/>
    </source>
</evidence>
<dbReference type="Pfam" id="PF00698">
    <property type="entry name" value="Acyl_transf_1"/>
    <property type="match status" value="1"/>
</dbReference>
<accession>A0A9N8PGN5</accession>
<protein>
    <recommendedName>
        <fullName evidence="3">Malonyl-CoA:ACP transacylase (MAT) domain-containing protein</fullName>
    </recommendedName>
</protein>
<dbReference type="InterPro" id="IPR050091">
    <property type="entry name" value="PKS_NRPS_Biosynth_Enz"/>
</dbReference>
<feature type="domain" description="Malonyl-CoA:ACP transacylase (MAT)" evidence="3">
    <location>
        <begin position="9"/>
        <end position="330"/>
    </location>
</feature>
<proteinExistence type="predicted"/>
<keyword evidence="2" id="KW-0597">Phosphoprotein</keyword>
<evidence type="ECO:0000313" key="5">
    <source>
        <dbReference type="Proteomes" id="UP000714618"/>
    </source>
</evidence>
<feature type="non-terminal residue" evidence="4">
    <location>
        <position position="1"/>
    </location>
</feature>
<dbReference type="InterPro" id="IPR001227">
    <property type="entry name" value="Ac_transferase_dom_sf"/>
</dbReference>
<dbReference type="GO" id="GO:0005886">
    <property type="term" value="C:plasma membrane"/>
    <property type="evidence" value="ECO:0007669"/>
    <property type="project" value="TreeGrafter"/>
</dbReference>
<dbReference type="AlphaFoldDB" id="A0A9N8PGN5"/>
<sequence>MSSQHVVFTFAGQGYPPVEAARDLYRTSPVFRNAIEDVQNTIDNLLQEQAIQSGHHIPLTEYLEEDEIRPPYATSFDRPLKTEEHSLPPSETVVILAAQYALGKMLQSWGIIPRSVMAYSLGELVAGTFTGSYTLPAVLKLLARRESLFADRSLIPQKGALALVHTDGDSVKEVLAKEGLLGTVDIAGFSNPVTTCLAGNAEPMEIALEKFDAAEIGVRRVKLEVGMHVQALADHVRSSPTIFPLADSKDCKVVPGIDHWSSLGFQIPTGSPLNANHYATILRRPLRYKECIEGIYQKHMKERPEQELAFIDMGMGPGQLYKSIMFTLKDTPGWQQGKVRAIASIDPVEAGDAKSKLGWAASQLETNLRKANVMMQVRQPTQ</sequence>
<name>A0A9N8PGN5_9PEZI</name>
<dbReference type="SMART" id="SM00827">
    <property type="entry name" value="PKS_AT"/>
    <property type="match status" value="1"/>
</dbReference>
<dbReference type="PANTHER" id="PTHR43775:SF37">
    <property type="entry name" value="SI:DKEY-61P9.11"/>
    <property type="match status" value="1"/>
</dbReference>
<dbReference type="InterPro" id="IPR016035">
    <property type="entry name" value="Acyl_Trfase/lysoPLipase"/>
</dbReference>
<keyword evidence="5" id="KW-1185">Reference proteome</keyword>
<organism evidence="4 5">
    <name type="scientific">Aureobasidium mustum</name>
    <dbReference type="NCBI Taxonomy" id="2773714"/>
    <lineage>
        <taxon>Eukaryota</taxon>
        <taxon>Fungi</taxon>
        <taxon>Dikarya</taxon>
        <taxon>Ascomycota</taxon>
        <taxon>Pezizomycotina</taxon>
        <taxon>Dothideomycetes</taxon>
        <taxon>Dothideomycetidae</taxon>
        <taxon>Dothideales</taxon>
        <taxon>Saccotheciaceae</taxon>
        <taxon>Aureobasidium</taxon>
    </lineage>
</organism>
<dbReference type="SUPFAM" id="SSF52151">
    <property type="entry name" value="FabD/lysophospholipase-like"/>
    <property type="match status" value="1"/>
</dbReference>